<dbReference type="Proteomes" id="UP001325680">
    <property type="component" value="Chromosome"/>
</dbReference>
<keyword evidence="4" id="KW-1185">Reference proteome</keyword>
<keyword evidence="1" id="KW-0812">Transmembrane</keyword>
<evidence type="ECO:0000313" key="4">
    <source>
        <dbReference type="Proteomes" id="UP001325680"/>
    </source>
</evidence>
<keyword evidence="1" id="KW-1133">Transmembrane helix</keyword>
<evidence type="ECO:0000313" key="3">
    <source>
        <dbReference type="EMBL" id="WQD39075.1"/>
    </source>
</evidence>
<gene>
    <name evidence="3" type="ORF">U0035_02800</name>
</gene>
<name>A0ABZ0WA99_9BACT</name>
<keyword evidence="3" id="KW-0238">DNA-binding</keyword>
<proteinExistence type="predicted"/>
<sequence length="279" mass="31559">MTQPAIIPIIEQNPKAYRLFAPIVALLIAANIAADYLYTLFQNTAFYLSESALFSSYWILFVPLVLLQWRWMSSVEKRYLQLSITLLIAALHLVTYPGLIRLLSALFYDHTFAYWPSFQFGLSAYLVQSLVIYGYGFAVMASKKSIQSAAETIEAARVEPAVFLQTLLVKDGANTQTLLVVNDIQYFSASPPYVTIHLSHKKYLHTATLKALEAQLDNGIFVRIHKSCLLNINTIVSVQSRKNGDYDVKLTDQTILRVSRNYAANLKEKWPARPQVSLK</sequence>
<dbReference type="GO" id="GO:0003677">
    <property type="term" value="F:DNA binding"/>
    <property type="evidence" value="ECO:0007669"/>
    <property type="project" value="UniProtKB-KW"/>
</dbReference>
<keyword evidence="1" id="KW-0472">Membrane</keyword>
<protein>
    <submittedName>
        <fullName evidence="3">LytTR family DNA-binding domain-containing protein</fullName>
    </submittedName>
</protein>
<dbReference type="PROSITE" id="PS50930">
    <property type="entry name" value="HTH_LYTTR"/>
    <property type="match status" value="1"/>
</dbReference>
<dbReference type="SMART" id="SM00850">
    <property type="entry name" value="LytTR"/>
    <property type="match status" value="1"/>
</dbReference>
<dbReference type="Pfam" id="PF04397">
    <property type="entry name" value="LytTR"/>
    <property type="match status" value="1"/>
</dbReference>
<organism evidence="3 4">
    <name type="scientific">Niabella yanshanensis</name>
    <dbReference type="NCBI Taxonomy" id="577386"/>
    <lineage>
        <taxon>Bacteria</taxon>
        <taxon>Pseudomonadati</taxon>
        <taxon>Bacteroidota</taxon>
        <taxon>Chitinophagia</taxon>
        <taxon>Chitinophagales</taxon>
        <taxon>Chitinophagaceae</taxon>
        <taxon>Niabella</taxon>
    </lineage>
</organism>
<evidence type="ECO:0000256" key="1">
    <source>
        <dbReference type="SAM" id="Phobius"/>
    </source>
</evidence>
<feature type="domain" description="HTH LytTR-type" evidence="2">
    <location>
        <begin position="182"/>
        <end position="272"/>
    </location>
</feature>
<feature type="transmembrane region" description="Helical" evidence="1">
    <location>
        <begin position="45"/>
        <end position="67"/>
    </location>
</feature>
<dbReference type="EMBL" id="CP139960">
    <property type="protein sequence ID" value="WQD39075.1"/>
    <property type="molecule type" value="Genomic_DNA"/>
</dbReference>
<feature type="transmembrane region" description="Helical" evidence="1">
    <location>
        <begin position="19"/>
        <end position="39"/>
    </location>
</feature>
<dbReference type="PANTHER" id="PTHR37299">
    <property type="entry name" value="TRANSCRIPTIONAL REGULATOR-RELATED"/>
    <property type="match status" value="1"/>
</dbReference>
<dbReference type="RefSeq" id="WP_114793129.1">
    <property type="nucleotide sequence ID" value="NZ_CP139960.1"/>
</dbReference>
<feature type="transmembrane region" description="Helical" evidence="1">
    <location>
        <begin position="79"/>
        <end position="100"/>
    </location>
</feature>
<reference evidence="3 4" key="1">
    <citation type="submission" date="2023-12" db="EMBL/GenBank/DDBJ databases">
        <title>Genome sequencing and assembly of bacterial species from a model synthetic community.</title>
        <authorList>
            <person name="Hogle S.L."/>
        </authorList>
    </citation>
    <scope>NUCLEOTIDE SEQUENCE [LARGE SCALE GENOMIC DNA]</scope>
    <source>
        <strain evidence="3 4">HAMBI_3031</strain>
    </source>
</reference>
<dbReference type="InterPro" id="IPR007492">
    <property type="entry name" value="LytTR_DNA-bd_dom"/>
</dbReference>
<accession>A0ABZ0WA99</accession>
<dbReference type="InterPro" id="IPR046947">
    <property type="entry name" value="LytR-like"/>
</dbReference>
<dbReference type="Gene3D" id="2.40.50.1020">
    <property type="entry name" value="LytTr DNA-binding domain"/>
    <property type="match status" value="1"/>
</dbReference>
<dbReference type="PANTHER" id="PTHR37299:SF1">
    <property type="entry name" value="STAGE 0 SPORULATION PROTEIN A HOMOLOG"/>
    <property type="match status" value="1"/>
</dbReference>
<evidence type="ECO:0000259" key="2">
    <source>
        <dbReference type="PROSITE" id="PS50930"/>
    </source>
</evidence>
<feature type="transmembrane region" description="Helical" evidence="1">
    <location>
        <begin position="120"/>
        <end position="141"/>
    </location>
</feature>